<dbReference type="EMBL" id="FNVP01000011">
    <property type="protein sequence ID" value="SEG37424.1"/>
    <property type="molecule type" value="Genomic_DNA"/>
</dbReference>
<proteinExistence type="predicted"/>
<dbReference type="RefSeq" id="WP_104000500.1">
    <property type="nucleotide sequence ID" value="NZ_FNVP01000011.1"/>
</dbReference>
<name>A0A1H5ZN39_9FLAO</name>
<dbReference type="AlphaFoldDB" id="A0A1H5ZN39"/>
<evidence type="ECO:0008006" key="3">
    <source>
        <dbReference type="Google" id="ProtNLM"/>
    </source>
</evidence>
<protein>
    <recommendedName>
        <fullName evidence="3">Nitrogen regulatory protein P-II</fullName>
    </recommendedName>
</protein>
<dbReference type="Proteomes" id="UP000236737">
    <property type="component" value="Unassembled WGS sequence"/>
</dbReference>
<organism evidence="1 2">
    <name type="scientific">Flavobacterium urumqiense</name>
    <dbReference type="NCBI Taxonomy" id="935224"/>
    <lineage>
        <taxon>Bacteria</taxon>
        <taxon>Pseudomonadati</taxon>
        <taxon>Bacteroidota</taxon>
        <taxon>Flavobacteriia</taxon>
        <taxon>Flavobacteriales</taxon>
        <taxon>Flavobacteriaceae</taxon>
        <taxon>Flavobacterium</taxon>
    </lineage>
</organism>
<evidence type="ECO:0000313" key="1">
    <source>
        <dbReference type="EMBL" id="SEG37424.1"/>
    </source>
</evidence>
<accession>A0A1H5ZN39</accession>
<evidence type="ECO:0000313" key="2">
    <source>
        <dbReference type="Proteomes" id="UP000236737"/>
    </source>
</evidence>
<dbReference type="OrthoDB" id="1524637at2"/>
<gene>
    <name evidence="1" type="ORF">SAMN04488130_1118</name>
</gene>
<sequence>MKLLIITAVISFEKDIKQMLKQAHVKTFTYKEVKGFNDISEEAIESNWFSTELNETESILFYAFVKKENINALFDLFTEFNEKLKTSSKIHVAVLNIEKSN</sequence>
<keyword evidence="2" id="KW-1185">Reference proteome</keyword>
<reference evidence="2" key="1">
    <citation type="submission" date="2016-10" db="EMBL/GenBank/DDBJ databases">
        <authorList>
            <person name="Varghese N."/>
            <person name="Submissions S."/>
        </authorList>
    </citation>
    <scope>NUCLEOTIDE SEQUENCE [LARGE SCALE GENOMIC DNA]</scope>
    <source>
        <strain evidence="2">CGMCC 1.9230</strain>
    </source>
</reference>